<proteinExistence type="predicted"/>
<evidence type="ECO:0008006" key="4">
    <source>
        <dbReference type="Google" id="ProtNLM"/>
    </source>
</evidence>
<dbReference type="EMBL" id="JBBPBM010000148">
    <property type="protein sequence ID" value="KAK8503643.1"/>
    <property type="molecule type" value="Genomic_DNA"/>
</dbReference>
<feature type="region of interest" description="Disordered" evidence="1">
    <location>
        <begin position="160"/>
        <end position="181"/>
    </location>
</feature>
<gene>
    <name evidence="2" type="ORF">V6N12_024815</name>
</gene>
<organism evidence="2 3">
    <name type="scientific">Hibiscus sabdariffa</name>
    <name type="common">roselle</name>
    <dbReference type="NCBI Taxonomy" id="183260"/>
    <lineage>
        <taxon>Eukaryota</taxon>
        <taxon>Viridiplantae</taxon>
        <taxon>Streptophyta</taxon>
        <taxon>Embryophyta</taxon>
        <taxon>Tracheophyta</taxon>
        <taxon>Spermatophyta</taxon>
        <taxon>Magnoliopsida</taxon>
        <taxon>eudicotyledons</taxon>
        <taxon>Gunneridae</taxon>
        <taxon>Pentapetalae</taxon>
        <taxon>rosids</taxon>
        <taxon>malvids</taxon>
        <taxon>Malvales</taxon>
        <taxon>Malvaceae</taxon>
        <taxon>Malvoideae</taxon>
        <taxon>Hibiscus</taxon>
    </lineage>
</organism>
<keyword evidence="3" id="KW-1185">Reference proteome</keyword>
<accession>A0ABR2B9N3</accession>
<comment type="caution">
    <text evidence="2">The sequence shown here is derived from an EMBL/GenBank/DDBJ whole genome shotgun (WGS) entry which is preliminary data.</text>
</comment>
<evidence type="ECO:0000256" key="1">
    <source>
        <dbReference type="SAM" id="MobiDB-lite"/>
    </source>
</evidence>
<feature type="compositionally biased region" description="Acidic residues" evidence="1">
    <location>
        <begin position="168"/>
        <end position="181"/>
    </location>
</feature>
<sequence>MMGLMSSSSFNSLSLVAPLELQISDRKKFGNAILRFDLSTEEFILISLPQSLIGLWSGLSILKYGESSIAVILTPSHGKLYELWVMKEYGVVESWTKVLTLPTNPRYAWFPKQMETSLDLNSQQTELHVVDNRAHLLSVRSYVESLVLLDKAVNVHSKSDVNHPIDSSDSDESSGGESDLA</sequence>
<name>A0ABR2B9N3_9ROSI</name>
<reference evidence="2 3" key="1">
    <citation type="journal article" date="2024" name="G3 (Bethesda)">
        <title>Genome assembly of Hibiscus sabdariffa L. provides insights into metabolisms of medicinal natural products.</title>
        <authorList>
            <person name="Kim T."/>
        </authorList>
    </citation>
    <scope>NUCLEOTIDE SEQUENCE [LARGE SCALE GENOMIC DNA]</scope>
    <source>
        <strain evidence="2">TK-2024</strain>
        <tissue evidence="2">Old leaves</tissue>
    </source>
</reference>
<protein>
    <recommendedName>
        <fullName evidence="4">F-box associated domain-containing protein</fullName>
    </recommendedName>
</protein>
<evidence type="ECO:0000313" key="3">
    <source>
        <dbReference type="Proteomes" id="UP001472677"/>
    </source>
</evidence>
<evidence type="ECO:0000313" key="2">
    <source>
        <dbReference type="EMBL" id="KAK8503643.1"/>
    </source>
</evidence>
<dbReference type="Proteomes" id="UP001472677">
    <property type="component" value="Unassembled WGS sequence"/>
</dbReference>